<feature type="domain" description="Putative exodeoxyribonuclease 8 PDDEXK-like" evidence="1">
    <location>
        <begin position="17"/>
        <end position="236"/>
    </location>
</feature>
<dbReference type="Proteomes" id="UP000019184">
    <property type="component" value="Unassembled WGS sequence"/>
</dbReference>
<organism evidence="2 3">
    <name type="scientific">Candidatus Contendobacter odensis Run_B_J11</name>
    <dbReference type="NCBI Taxonomy" id="1400861"/>
    <lineage>
        <taxon>Bacteria</taxon>
        <taxon>Pseudomonadati</taxon>
        <taxon>Pseudomonadota</taxon>
        <taxon>Gammaproteobacteria</taxon>
        <taxon>Candidatus Competibacteraceae</taxon>
        <taxon>Candidatus Contendibacter</taxon>
    </lineage>
</organism>
<proteinExistence type="predicted"/>
<dbReference type="Gene3D" id="3.90.320.10">
    <property type="match status" value="1"/>
</dbReference>
<accession>A0A7U7GEL5</accession>
<dbReference type="EMBL" id="CBTK010000279">
    <property type="protein sequence ID" value="CDH46849.1"/>
    <property type="molecule type" value="Genomic_DNA"/>
</dbReference>
<comment type="caution">
    <text evidence="2">The sequence shown here is derived from an EMBL/GenBank/DDBJ whole genome shotgun (WGS) entry which is preliminary data.</text>
</comment>
<dbReference type="RefSeq" id="WP_034435562.1">
    <property type="nucleotide sequence ID" value="NZ_CBTK010000279.1"/>
</dbReference>
<name>A0A7U7GEL5_9GAMM</name>
<dbReference type="AlphaFoldDB" id="A0A7U7GEL5"/>
<dbReference type="OrthoDB" id="256590at2"/>
<protein>
    <recommendedName>
        <fullName evidence="1">Putative exodeoxyribonuclease 8 PDDEXK-like domain-containing protein</fullName>
    </recommendedName>
</protein>
<sequence>MNNRQYQDIPAISSHRLIAMLESPAHCWRQYLDPDRKAEAPTDALKLGTLVHCLTLNPHDFDNEFLVADYDRRSKAGKARYAELNQYGLTVIKPAELERAQAIADALQYDNDARKLLRYGRKERTIVKPRAAGLLPLKARLDIHNEAKRQIIELKTTRDIATILKTIADYHYLLSAAFYQDISQSRSVVFIFVQTIEPYKVEIFEPAYGQLDQGRDAMNTALEQFDACWLANHWPEAEPIAPAINDDPLMLNFLPTNPNRQRFELQVGELAL</sequence>
<dbReference type="Pfam" id="PF12684">
    <property type="entry name" value="DUF3799"/>
    <property type="match status" value="1"/>
</dbReference>
<evidence type="ECO:0000313" key="2">
    <source>
        <dbReference type="EMBL" id="CDH46849.1"/>
    </source>
</evidence>
<evidence type="ECO:0000259" key="1">
    <source>
        <dbReference type="Pfam" id="PF12684"/>
    </source>
</evidence>
<dbReference type="InterPro" id="IPR024432">
    <property type="entry name" value="Put_RecE_PDDEXK-like_dom"/>
</dbReference>
<dbReference type="InterPro" id="IPR011604">
    <property type="entry name" value="PDDEXK-like_dom_sf"/>
</dbReference>
<reference evidence="2 3" key="1">
    <citation type="journal article" date="2014" name="ISME J.">
        <title>Candidatus Competibacter-lineage genomes retrieved from metagenomes reveal functional metabolic diversity.</title>
        <authorList>
            <person name="McIlroy S.J."/>
            <person name="Albertsen M."/>
            <person name="Andresen E.K."/>
            <person name="Saunders A.M."/>
            <person name="Kristiansen R."/>
            <person name="Stokholm-Bjerregaard M."/>
            <person name="Nielsen K.L."/>
            <person name="Nielsen P.H."/>
        </authorList>
    </citation>
    <scope>NUCLEOTIDE SEQUENCE [LARGE SCALE GENOMIC DNA]</scope>
    <source>
        <strain evidence="2 3">Run_B_J11</strain>
    </source>
</reference>
<gene>
    <name evidence="2" type="ORF">BN874_620007</name>
</gene>
<evidence type="ECO:0000313" key="3">
    <source>
        <dbReference type="Proteomes" id="UP000019184"/>
    </source>
</evidence>
<keyword evidence="3" id="KW-1185">Reference proteome</keyword>